<protein>
    <submittedName>
        <fullName evidence="2">6006_t:CDS:1</fullName>
    </submittedName>
</protein>
<feature type="domain" description="Protein kinase" evidence="1">
    <location>
        <begin position="1"/>
        <end position="218"/>
    </location>
</feature>
<accession>A0A9N9CLN0</accession>
<organism evidence="2 3">
    <name type="scientific">Funneliformis caledonium</name>
    <dbReference type="NCBI Taxonomy" id="1117310"/>
    <lineage>
        <taxon>Eukaryota</taxon>
        <taxon>Fungi</taxon>
        <taxon>Fungi incertae sedis</taxon>
        <taxon>Mucoromycota</taxon>
        <taxon>Glomeromycotina</taxon>
        <taxon>Glomeromycetes</taxon>
        <taxon>Glomerales</taxon>
        <taxon>Glomeraceae</taxon>
        <taxon>Funneliformis</taxon>
    </lineage>
</organism>
<reference evidence="2" key="1">
    <citation type="submission" date="2021-06" db="EMBL/GenBank/DDBJ databases">
        <authorList>
            <person name="Kallberg Y."/>
            <person name="Tangrot J."/>
            <person name="Rosling A."/>
        </authorList>
    </citation>
    <scope>NUCLEOTIDE SEQUENCE</scope>
    <source>
        <strain evidence="2">UK204</strain>
    </source>
</reference>
<dbReference type="GO" id="GO:0005524">
    <property type="term" value="F:ATP binding"/>
    <property type="evidence" value="ECO:0007669"/>
    <property type="project" value="InterPro"/>
</dbReference>
<dbReference type="EMBL" id="CAJVPQ010002775">
    <property type="protein sequence ID" value="CAG8608179.1"/>
    <property type="molecule type" value="Genomic_DNA"/>
</dbReference>
<name>A0A9N9CLN0_9GLOM</name>
<evidence type="ECO:0000313" key="3">
    <source>
        <dbReference type="Proteomes" id="UP000789570"/>
    </source>
</evidence>
<dbReference type="InterPro" id="IPR001245">
    <property type="entry name" value="Ser-Thr/Tyr_kinase_cat_dom"/>
</dbReference>
<evidence type="ECO:0000259" key="1">
    <source>
        <dbReference type="PROSITE" id="PS50011"/>
    </source>
</evidence>
<dbReference type="Gene3D" id="1.10.510.10">
    <property type="entry name" value="Transferase(Phosphotransferase) domain 1"/>
    <property type="match status" value="1"/>
</dbReference>
<dbReference type="SUPFAM" id="SSF56112">
    <property type="entry name" value="Protein kinase-like (PK-like)"/>
    <property type="match status" value="1"/>
</dbReference>
<feature type="non-terminal residue" evidence="2">
    <location>
        <position position="218"/>
    </location>
</feature>
<proteinExistence type="predicted"/>
<dbReference type="PROSITE" id="PS50011">
    <property type="entry name" value="PROTEIN_KINASE_DOM"/>
    <property type="match status" value="1"/>
</dbReference>
<evidence type="ECO:0000313" key="2">
    <source>
        <dbReference type="EMBL" id="CAG8608179.1"/>
    </source>
</evidence>
<keyword evidence="3" id="KW-1185">Reference proteome</keyword>
<sequence>LYRYYRCLQNGAFADCFGMTKDSTSCYMLVMRYYEQGDLYEYFEQSTGLLCWRDIVDMIWSLAVGLNVIHEAGLVHGHIHGGNILVENEADSIDSRIADNCLHGPVDNPSKQIYGAIPFVTTELFLMEIRQRKAGSIDTIIADSEICSGLRPSVIEGTPPIYSKLMLKCLDANLSNRPTAYQLYEGFGDWVSAICDDPNTSELSDQFDAVDESKFANL</sequence>
<dbReference type="InterPro" id="IPR000719">
    <property type="entry name" value="Prot_kinase_dom"/>
</dbReference>
<dbReference type="InterPro" id="IPR011009">
    <property type="entry name" value="Kinase-like_dom_sf"/>
</dbReference>
<dbReference type="OrthoDB" id="346907at2759"/>
<comment type="caution">
    <text evidence="2">The sequence shown here is derived from an EMBL/GenBank/DDBJ whole genome shotgun (WGS) entry which is preliminary data.</text>
</comment>
<dbReference type="AlphaFoldDB" id="A0A9N9CLN0"/>
<dbReference type="GO" id="GO:0004674">
    <property type="term" value="F:protein serine/threonine kinase activity"/>
    <property type="evidence" value="ECO:0007669"/>
    <property type="project" value="TreeGrafter"/>
</dbReference>
<dbReference type="Pfam" id="PF07714">
    <property type="entry name" value="PK_Tyr_Ser-Thr"/>
    <property type="match status" value="1"/>
</dbReference>
<dbReference type="InterPro" id="IPR051681">
    <property type="entry name" value="Ser/Thr_Kinases-Pseudokinases"/>
</dbReference>
<gene>
    <name evidence="2" type="ORF">FCALED_LOCUS8933</name>
</gene>
<dbReference type="Proteomes" id="UP000789570">
    <property type="component" value="Unassembled WGS sequence"/>
</dbReference>
<dbReference type="PANTHER" id="PTHR44329">
    <property type="entry name" value="SERINE/THREONINE-PROTEIN KINASE TNNI3K-RELATED"/>
    <property type="match status" value="1"/>
</dbReference>